<comment type="caution">
    <text evidence="12">The sequence shown here is derived from an EMBL/GenBank/DDBJ whole genome shotgun (WGS) entry which is preliminary data.</text>
</comment>
<feature type="repeat" description="Solcar" evidence="10">
    <location>
        <begin position="31"/>
        <end position="119"/>
    </location>
</feature>
<dbReference type="Proteomes" id="UP000192596">
    <property type="component" value="Unassembled WGS sequence"/>
</dbReference>
<keyword evidence="3 11" id="KW-0813">Transport</keyword>
<evidence type="ECO:0000256" key="5">
    <source>
        <dbReference type="ARBA" id="ARBA00022737"/>
    </source>
</evidence>
<dbReference type="InterPro" id="IPR023395">
    <property type="entry name" value="MCP_dom_sf"/>
</dbReference>
<keyword evidence="4 10" id="KW-0812">Transmembrane</keyword>
<dbReference type="EMBL" id="NAJO01000022">
    <property type="protein sequence ID" value="OQO04199.1"/>
    <property type="molecule type" value="Genomic_DNA"/>
</dbReference>
<sequence>MDSKTVPSFAEATLGGHAPLTTKEPITTKASEAIRDIAFGSFAGMVGKIVEYPFDTVKVRLQSQPDHLPLRYTGPLDCFRQGIKQDGVEGLYRGVSAPLLGAGAETACLFFSYRTAQNILKATILPPEMKDMEQLPLGPLIAAGAMSGATTSLILTPIELVKCRMQVPLPSPLNPRLGPSNGFHSSVVSPLAVIGDVYRRDGLAGFWRGQLGTLLRETGGGAAWFGFYEVAALYFRSARTAGKDTSLTITESMLAGAGAGMAYNFSFYPADTIKSKIQTGDLADVGGGRQTFLRVGRALYRMHGLKGLYRGCGITLLRSAPASALIFTIYEGLRKAF</sequence>
<dbReference type="PANTHER" id="PTHR45624">
    <property type="entry name" value="MITOCHONDRIAL BASIC AMINO ACIDS TRANSPORTER-RELATED"/>
    <property type="match status" value="1"/>
</dbReference>
<dbReference type="PANTHER" id="PTHR45624:SF31">
    <property type="entry name" value="MITOCHONDRIAL ORNITHINE TRANSPORTER 1"/>
    <property type="match status" value="1"/>
</dbReference>
<dbReference type="FunCoup" id="A0A1V8SYQ3">
    <property type="interactions" value="159"/>
</dbReference>
<comment type="similarity">
    <text evidence="2 11">Belongs to the mitochondrial carrier (TC 2.A.29) family.</text>
</comment>
<evidence type="ECO:0000313" key="13">
    <source>
        <dbReference type="Proteomes" id="UP000192596"/>
    </source>
</evidence>
<dbReference type="AlphaFoldDB" id="A0A1V8SYQ3"/>
<evidence type="ECO:0000256" key="1">
    <source>
        <dbReference type="ARBA" id="ARBA00004225"/>
    </source>
</evidence>
<gene>
    <name evidence="12" type="ORF">B0A48_10809</name>
</gene>
<accession>A0A1V8SYQ3</accession>
<dbReference type="InterPro" id="IPR018108">
    <property type="entry name" value="MCP_transmembrane"/>
</dbReference>
<evidence type="ECO:0008006" key="14">
    <source>
        <dbReference type="Google" id="ProtNLM"/>
    </source>
</evidence>
<feature type="repeat" description="Solcar" evidence="10">
    <location>
        <begin position="135"/>
        <end position="234"/>
    </location>
</feature>
<dbReference type="GO" id="GO:0000064">
    <property type="term" value="F:L-ornithine transmembrane transporter activity"/>
    <property type="evidence" value="ECO:0007669"/>
    <property type="project" value="TreeGrafter"/>
</dbReference>
<evidence type="ECO:0000256" key="11">
    <source>
        <dbReference type="RuleBase" id="RU000488"/>
    </source>
</evidence>
<evidence type="ECO:0000256" key="2">
    <source>
        <dbReference type="ARBA" id="ARBA00006375"/>
    </source>
</evidence>
<protein>
    <recommendedName>
        <fullName evidence="14">Amino-acid transporter arg-13</fullName>
    </recommendedName>
</protein>
<keyword evidence="6" id="KW-0999">Mitochondrion inner membrane</keyword>
<evidence type="ECO:0000256" key="10">
    <source>
        <dbReference type="PROSITE-ProRule" id="PRU00282"/>
    </source>
</evidence>
<dbReference type="Pfam" id="PF00153">
    <property type="entry name" value="Mito_carr"/>
    <property type="match status" value="3"/>
</dbReference>
<name>A0A1V8SYQ3_9PEZI</name>
<dbReference type="FunFam" id="1.50.40.10:FF:000109">
    <property type="entry name" value="Ornithine carrier protein AmcA/Ort1"/>
    <property type="match status" value="1"/>
</dbReference>
<evidence type="ECO:0000256" key="3">
    <source>
        <dbReference type="ARBA" id="ARBA00022448"/>
    </source>
</evidence>
<keyword evidence="5" id="KW-0677">Repeat</keyword>
<evidence type="ECO:0000256" key="6">
    <source>
        <dbReference type="ARBA" id="ARBA00022792"/>
    </source>
</evidence>
<dbReference type="OrthoDB" id="2139348at2759"/>
<keyword evidence="13" id="KW-1185">Reference proteome</keyword>
<evidence type="ECO:0000256" key="4">
    <source>
        <dbReference type="ARBA" id="ARBA00022692"/>
    </source>
</evidence>
<dbReference type="Gene3D" id="1.50.40.10">
    <property type="entry name" value="Mitochondrial carrier domain"/>
    <property type="match status" value="2"/>
</dbReference>
<keyword evidence="8" id="KW-0496">Mitochondrion</keyword>
<reference evidence="13" key="1">
    <citation type="submission" date="2017-03" db="EMBL/GenBank/DDBJ databases">
        <title>Genomes of endolithic fungi from Antarctica.</title>
        <authorList>
            <person name="Coleine C."/>
            <person name="Masonjones S."/>
            <person name="Stajich J.E."/>
        </authorList>
    </citation>
    <scope>NUCLEOTIDE SEQUENCE [LARGE SCALE GENOMIC DNA]</scope>
    <source>
        <strain evidence="13">CCFEE 5527</strain>
    </source>
</reference>
<evidence type="ECO:0000256" key="9">
    <source>
        <dbReference type="ARBA" id="ARBA00023136"/>
    </source>
</evidence>
<dbReference type="SUPFAM" id="SSF103506">
    <property type="entry name" value="Mitochondrial carrier"/>
    <property type="match status" value="1"/>
</dbReference>
<proteinExistence type="inferred from homology"/>
<dbReference type="GO" id="GO:1990575">
    <property type="term" value="P:mitochondrial L-ornithine transmembrane transport"/>
    <property type="evidence" value="ECO:0007669"/>
    <property type="project" value="TreeGrafter"/>
</dbReference>
<dbReference type="InParanoid" id="A0A1V8SYQ3"/>
<dbReference type="PROSITE" id="PS50920">
    <property type="entry name" value="SOLCAR"/>
    <property type="match status" value="3"/>
</dbReference>
<evidence type="ECO:0000256" key="7">
    <source>
        <dbReference type="ARBA" id="ARBA00022989"/>
    </source>
</evidence>
<keyword evidence="9 10" id="KW-0472">Membrane</keyword>
<dbReference type="STRING" id="1507870.A0A1V8SYQ3"/>
<evidence type="ECO:0000256" key="8">
    <source>
        <dbReference type="ARBA" id="ARBA00023128"/>
    </source>
</evidence>
<evidence type="ECO:0000313" key="12">
    <source>
        <dbReference type="EMBL" id="OQO04199.1"/>
    </source>
</evidence>
<dbReference type="GO" id="GO:0031966">
    <property type="term" value="C:mitochondrial membrane"/>
    <property type="evidence" value="ECO:0007669"/>
    <property type="project" value="UniProtKB-SubCell"/>
</dbReference>
<dbReference type="InterPro" id="IPR050567">
    <property type="entry name" value="Mitochondrial_Carrier"/>
</dbReference>
<organism evidence="12 13">
    <name type="scientific">Cryoendolithus antarcticus</name>
    <dbReference type="NCBI Taxonomy" id="1507870"/>
    <lineage>
        <taxon>Eukaryota</taxon>
        <taxon>Fungi</taxon>
        <taxon>Dikarya</taxon>
        <taxon>Ascomycota</taxon>
        <taxon>Pezizomycotina</taxon>
        <taxon>Dothideomycetes</taxon>
        <taxon>Dothideomycetidae</taxon>
        <taxon>Cladosporiales</taxon>
        <taxon>Cladosporiaceae</taxon>
        <taxon>Cryoendolithus</taxon>
    </lineage>
</organism>
<keyword evidence="7" id="KW-1133">Transmembrane helix</keyword>
<feature type="repeat" description="Solcar" evidence="10">
    <location>
        <begin position="247"/>
        <end position="336"/>
    </location>
</feature>
<comment type="subcellular location">
    <subcellularLocation>
        <location evidence="1">Mitochondrion membrane</location>
        <topology evidence="1">Multi-pass membrane protein</topology>
    </subcellularLocation>
</comment>